<evidence type="ECO:0000256" key="8">
    <source>
        <dbReference type="ARBA" id="ARBA00023014"/>
    </source>
</evidence>
<dbReference type="KEGG" id="aft:BBF96_10790"/>
<organism evidence="10 11">
    <name type="scientific">Anoxybacter fermentans</name>
    <dbReference type="NCBI Taxonomy" id="1323375"/>
    <lineage>
        <taxon>Bacteria</taxon>
        <taxon>Bacillati</taxon>
        <taxon>Bacillota</taxon>
        <taxon>Clostridia</taxon>
        <taxon>Halanaerobiales</taxon>
        <taxon>Anoxybacter</taxon>
    </lineage>
</organism>
<evidence type="ECO:0000256" key="3">
    <source>
        <dbReference type="ARBA" id="ARBA00022694"/>
    </source>
</evidence>
<sequence length="371" mass="42228">MTFEERLKKYAKEIGIDLIGITTAKPFYEAYNRLEKMKRLGYLSPWTEMDFKKRCFPKLLMKDAASLIAVGISYLVKEDDGEEDDKTLFYGKLARFAQFEDYHKILRSKMEELVSFIKKKYPEVKAKIFVDTGPLIDREVAYRAGLGFFGKNSALINPEYGSFLALGEILLNIPLKPDKPMKNGCGDCILCLKACPQQAIKAPGEIQTNECLSHYTQEKGLFNEKIRRKLGLRLWGCDTCQEVCPYNQKARPGSGIFKVHKLGKKPDLEQILKLSNREYRKLVGETAMAWRGKRILQRNALINLGNLKDPHAISILKEALKDPRPIIRGAAAWAIGEIGGKEAKTILARALQKEKDEQVREELRKGLEKIL</sequence>
<evidence type="ECO:0000256" key="5">
    <source>
        <dbReference type="ARBA" id="ARBA00022785"/>
    </source>
</evidence>
<dbReference type="PROSITE" id="PS00198">
    <property type="entry name" value="4FE4S_FER_1"/>
    <property type="match status" value="1"/>
</dbReference>
<dbReference type="PROSITE" id="PS51379">
    <property type="entry name" value="4FE4S_FER_2"/>
    <property type="match status" value="1"/>
</dbReference>
<evidence type="ECO:0000259" key="9">
    <source>
        <dbReference type="PROSITE" id="PS51379"/>
    </source>
</evidence>
<dbReference type="NCBIfam" id="TIGR00276">
    <property type="entry name" value="tRNA epoxyqueuosine(34) reductase QueG"/>
    <property type="match status" value="1"/>
</dbReference>
<dbReference type="InterPro" id="IPR011989">
    <property type="entry name" value="ARM-like"/>
</dbReference>
<dbReference type="Proteomes" id="UP000267250">
    <property type="component" value="Chromosome"/>
</dbReference>
<name>A0A3Q9HRA3_9FIRM</name>
<dbReference type="Pfam" id="PF13484">
    <property type="entry name" value="Fer4_16"/>
    <property type="match status" value="1"/>
</dbReference>
<dbReference type="Pfam" id="PF08331">
    <property type="entry name" value="QueG_DUF1730"/>
    <property type="match status" value="1"/>
</dbReference>
<evidence type="ECO:0000256" key="7">
    <source>
        <dbReference type="ARBA" id="ARBA00023004"/>
    </source>
</evidence>
<dbReference type="InterPro" id="IPR013542">
    <property type="entry name" value="QueG_DUF1730"/>
</dbReference>
<evidence type="ECO:0000313" key="10">
    <source>
        <dbReference type="EMBL" id="AZR73830.1"/>
    </source>
</evidence>
<protein>
    <submittedName>
        <fullName evidence="10">tRNA epoxyqueuosine(34) reductase QueG</fullName>
    </submittedName>
</protein>
<feature type="domain" description="4Fe-4S ferredoxin-type" evidence="9">
    <location>
        <begin position="173"/>
        <end position="205"/>
    </location>
</feature>
<dbReference type="Pfam" id="PF13646">
    <property type="entry name" value="HEAT_2"/>
    <property type="match status" value="1"/>
</dbReference>
<keyword evidence="7" id="KW-0408">Iron</keyword>
<keyword evidence="11" id="KW-1185">Reference proteome</keyword>
<keyword evidence="8" id="KW-0411">Iron-sulfur</keyword>
<dbReference type="InterPro" id="IPR017900">
    <property type="entry name" value="4Fe4S_Fe_S_CS"/>
</dbReference>
<keyword evidence="1" id="KW-0004">4Fe-4S</keyword>
<dbReference type="AlphaFoldDB" id="A0A3Q9HRA3"/>
<dbReference type="GO" id="GO:0051539">
    <property type="term" value="F:4 iron, 4 sulfur cluster binding"/>
    <property type="evidence" value="ECO:0007669"/>
    <property type="project" value="UniProtKB-KW"/>
</dbReference>
<accession>A0A3Q9HRA3</accession>
<dbReference type="PANTHER" id="PTHR30002:SF4">
    <property type="entry name" value="EPOXYQUEUOSINE REDUCTASE"/>
    <property type="match status" value="1"/>
</dbReference>
<dbReference type="SUPFAM" id="SSF48371">
    <property type="entry name" value="ARM repeat"/>
    <property type="match status" value="1"/>
</dbReference>
<evidence type="ECO:0000256" key="6">
    <source>
        <dbReference type="ARBA" id="ARBA00023002"/>
    </source>
</evidence>
<keyword evidence="2" id="KW-0963">Cytoplasm</keyword>
<reference evidence="10 11" key="1">
    <citation type="submission" date="2016-07" db="EMBL/GenBank/DDBJ databases">
        <title>Genome and transcriptome analysis of iron-reducing fermentative bacteria Anoxybacter fermentans.</title>
        <authorList>
            <person name="Zeng X."/>
            <person name="Shao Z."/>
        </authorList>
    </citation>
    <scope>NUCLEOTIDE SEQUENCE [LARGE SCALE GENOMIC DNA]</scope>
    <source>
        <strain evidence="10 11">DY22613</strain>
    </source>
</reference>
<evidence type="ECO:0000256" key="4">
    <source>
        <dbReference type="ARBA" id="ARBA00022723"/>
    </source>
</evidence>
<dbReference type="PANTHER" id="PTHR30002">
    <property type="entry name" value="EPOXYQUEUOSINE REDUCTASE"/>
    <property type="match status" value="1"/>
</dbReference>
<dbReference type="InterPro" id="IPR016024">
    <property type="entry name" value="ARM-type_fold"/>
</dbReference>
<keyword evidence="4" id="KW-0479">Metal-binding</keyword>
<dbReference type="SUPFAM" id="SSF46548">
    <property type="entry name" value="alpha-helical ferredoxin"/>
    <property type="match status" value="1"/>
</dbReference>
<dbReference type="InterPro" id="IPR004453">
    <property type="entry name" value="QueG"/>
</dbReference>
<dbReference type="Gene3D" id="3.30.70.20">
    <property type="match status" value="1"/>
</dbReference>
<gene>
    <name evidence="10" type="ORF">BBF96_10790</name>
</gene>
<evidence type="ECO:0000256" key="1">
    <source>
        <dbReference type="ARBA" id="ARBA00022485"/>
    </source>
</evidence>
<dbReference type="GO" id="GO:0052693">
    <property type="term" value="F:epoxyqueuosine reductase activity"/>
    <property type="evidence" value="ECO:0007669"/>
    <property type="project" value="TreeGrafter"/>
</dbReference>
<keyword evidence="3" id="KW-0819">tRNA processing</keyword>
<dbReference type="OrthoDB" id="9784571at2"/>
<dbReference type="GO" id="GO:0008616">
    <property type="term" value="P:tRNA queuosine(34) biosynthetic process"/>
    <property type="evidence" value="ECO:0007669"/>
    <property type="project" value="UniProtKB-KW"/>
</dbReference>
<dbReference type="Gene3D" id="1.25.10.10">
    <property type="entry name" value="Leucine-rich Repeat Variant"/>
    <property type="match status" value="1"/>
</dbReference>
<dbReference type="RefSeq" id="WP_127017177.1">
    <property type="nucleotide sequence ID" value="NZ_CP016379.1"/>
</dbReference>
<dbReference type="EMBL" id="CP016379">
    <property type="protein sequence ID" value="AZR73830.1"/>
    <property type="molecule type" value="Genomic_DNA"/>
</dbReference>
<evidence type="ECO:0000256" key="2">
    <source>
        <dbReference type="ARBA" id="ARBA00022490"/>
    </source>
</evidence>
<proteinExistence type="predicted"/>
<evidence type="ECO:0000313" key="11">
    <source>
        <dbReference type="Proteomes" id="UP000267250"/>
    </source>
</evidence>
<dbReference type="GO" id="GO:0046872">
    <property type="term" value="F:metal ion binding"/>
    <property type="evidence" value="ECO:0007669"/>
    <property type="project" value="UniProtKB-KW"/>
</dbReference>
<dbReference type="SMART" id="SM00567">
    <property type="entry name" value="EZ_HEAT"/>
    <property type="match status" value="2"/>
</dbReference>
<keyword evidence="5" id="KW-0671">Queuosine biosynthesis</keyword>
<dbReference type="InterPro" id="IPR004155">
    <property type="entry name" value="PBS_lyase_HEAT"/>
</dbReference>
<dbReference type="InterPro" id="IPR017896">
    <property type="entry name" value="4Fe4S_Fe-S-bd"/>
</dbReference>
<keyword evidence="6" id="KW-0560">Oxidoreductase</keyword>